<keyword evidence="5" id="KW-1185">Reference proteome</keyword>
<dbReference type="AlphaFoldDB" id="A0A3A9YRA5"/>
<evidence type="ECO:0000256" key="1">
    <source>
        <dbReference type="ARBA" id="ARBA00022801"/>
    </source>
</evidence>
<comment type="caution">
    <text evidence="4">The sequence shown here is derived from an EMBL/GenBank/DDBJ whole genome shotgun (WGS) entry which is preliminary data.</text>
</comment>
<protein>
    <submittedName>
        <fullName evidence="4">Class F sortase</fullName>
    </submittedName>
</protein>
<dbReference type="InterPro" id="IPR023365">
    <property type="entry name" value="Sortase_dom-sf"/>
</dbReference>
<dbReference type="NCBIfam" id="NF033748">
    <property type="entry name" value="class_F_sortase"/>
    <property type="match status" value="1"/>
</dbReference>
<reference evidence="4 5" key="1">
    <citation type="journal article" date="2014" name="Int. J. Syst. Evol. Microbiol.">
        <title>Streptomyces hoynatensis sp. nov., isolated from deep marine sediment.</title>
        <authorList>
            <person name="Veyisoglu A."/>
            <person name="Sahin N."/>
        </authorList>
    </citation>
    <scope>NUCLEOTIDE SEQUENCE [LARGE SCALE GENOMIC DNA]</scope>
    <source>
        <strain evidence="4 5">KCTC 29097</strain>
    </source>
</reference>
<feature type="region of interest" description="Disordered" evidence="2">
    <location>
        <begin position="37"/>
        <end position="72"/>
    </location>
</feature>
<dbReference type="CDD" id="cd05829">
    <property type="entry name" value="Sortase_F"/>
    <property type="match status" value="1"/>
</dbReference>
<gene>
    <name evidence="4" type="ORF">D7294_24065</name>
</gene>
<feature type="compositionally biased region" description="Low complexity" evidence="2">
    <location>
        <begin position="49"/>
        <end position="61"/>
    </location>
</feature>
<dbReference type="Proteomes" id="UP000272474">
    <property type="component" value="Unassembled WGS sequence"/>
</dbReference>
<keyword evidence="3" id="KW-0812">Transmembrane</keyword>
<evidence type="ECO:0000313" key="4">
    <source>
        <dbReference type="EMBL" id="RKN38548.1"/>
    </source>
</evidence>
<dbReference type="OrthoDB" id="525039at2"/>
<accession>A0A3A9YRA5</accession>
<keyword evidence="3" id="KW-0472">Membrane</keyword>
<dbReference type="GO" id="GO:0016787">
    <property type="term" value="F:hydrolase activity"/>
    <property type="evidence" value="ECO:0007669"/>
    <property type="project" value="UniProtKB-KW"/>
</dbReference>
<dbReference type="InterPro" id="IPR042001">
    <property type="entry name" value="Sortase_F"/>
</dbReference>
<feature type="transmembrane region" description="Helical" evidence="3">
    <location>
        <begin position="15"/>
        <end position="36"/>
    </location>
</feature>
<evidence type="ECO:0000313" key="5">
    <source>
        <dbReference type="Proteomes" id="UP000272474"/>
    </source>
</evidence>
<dbReference type="InterPro" id="IPR005754">
    <property type="entry name" value="Sortase"/>
</dbReference>
<name>A0A3A9YRA5_9ACTN</name>
<dbReference type="EMBL" id="RBAL01000017">
    <property type="protein sequence ID" value="RKN38548.1"/>
    <property type="molecule type" value="Genomic_DNA"/>
</dbReference>
<evidence type="ECO:0000256" key="3">
    <source>
        <dbReference type="SAM" id="Phobius"/>
    </source>
</evidence>
<organism evidence="4 5">
    <name type="scientific">Streptomyces hoynatensis</name>
    <dbReference type="NCBI Taxonomy" id="1141874"/>
    <lineage>
        <taxon>Bacteria</taxon>
        <taxon>Bacillati</taxon>
        <taxon>Actinomycetota</taxon>
        <taxon>Actinomycetes</taxon>
        <taxon>Kitasatosporales</taxon>
        <taxon>Streptomycetaceae</taxon>
        <taxon>Streptomyces</taxon>
    </lineage>
</organism>
<keyword evidence="3" id="KW-1133">Transmembrane helix</keyword>
<proteinExistence type="predicted"/>
<dbReference type="Gene3D" id="2.40.260.10">
    <property type="entry name" value="Sortase"/>
    <property type="match status" value="1"/>
</dbReference>
<dbReference type="Pfam" id="PF04203">
    <property type="entry name" value="Sortase"/>
    <property type="match status" value="1"/>
</dbReference>
<sequence>MRIPEYVQDDEPRGWGAHAAFGAAAAALLLGATLLLSSPEEAPGPPQPQTAQRQQPGTAPAESTARPLEPARPLRVSVPAIGVDAPLVPVGLTPDGWIDTPPEDSPGVAGWYEGGVTPGTVGTAVIVGHVDDREGPAVFYGLGALVPGHGVEVAREDGRTARFTVYDIAVYDKDAVPAHVYRDTGQPELRLITCGGSFDEAGGYSGNVVVFARLSGVE</sequence>
<evidence type="ECO:0000256" key="2">
    <source>
        <dbReference type="SAM" id="MobiDB-lite"/>
    </source>
</evidence>
<keyword evidence="1" id="KW-0378">Hydrolase</keyword>
<dbReference type="SUPFAM" id="SSF63817">
    <property type="entry name" value="Sortase"/>
    <property type="match status" value="1"/>
</dbReference>
<dbReference type="RefSeq" id="WP_120683210.1">
    <property type="nucleotide sequence ID" value="NZ_RBAL01000017.1"/>
</dbReference>